<keyword evidence="3" id="KW-0520">NAD</keyword>
<organism evidence="8">
    <name type="scientific">Thermogemmatispora argillosa</name>
    <dbReference type="NCBI Taxonomy" id="2045280"/>
    <lineage>
        <taxon>Bacteria</taxon>
        <taxon>Bacillati</taxon>
        <taxon>Chloroflexota</taxon>
        <taxon>Ktedonobacteria</taxon>
        <taxon>Thermogemmatisporales</taxon>
        <taxon>Thermogemmatisporaceae</taxon>
        <taxon>Thermogemmatispora</taxon>
    </lineage>
</organism>
<feature type="domain" description="3-hydroxyisobutyrate dehydrogenase-like NAD-binding" evidence="7">
    <location>
        <begin position="165"/>
        <end position="283"/>
    </location>
</feature>
<dbReference type="InterPro" id="IPR013328">
    <property type="entry name" value="6PGD_dom2"/>
</dbReference>
<feature type="domain" description="6-phosphogluconate dehydrogenase NADP-binding" evidence="6">
    <location>
        <begin position="4"/>
        <end position="162"/>
    </location>
</feature>
<evidence type="ECO:0000256" key="1">
    <source>
        <dbReference type="ARBA" id="ARBA00009080"/>
    </source>
</evidence>
<dbReference type="InterPro" id="IPR036291">
    <property type="entry name" value="NAD(P)-bd_dom_sf"/>
</dbReference>
<dbReference type="InterPro" id="IPR029154">
    <property type="entry name" value="HIBADH-like_NADP-bd"/>
</dbReference>
<dbReference type="Pfam" id="PF14833">
    <property type="entry name" value="NAD_binding_11"/>
    <property type="match status" value="1"/>
</dbReference>
<feature type="compositionally biased region" description="Polar residues" evidence="5">
    <location>
        <begin position="293"/>
        <end position="312"/>
    </location>
</feature>
<evidence type="ECO:0000256" key="5">
    <source>
        <dbReference type="SAM" id="MobiDB-lite"/>
    </source>
</evidence>
<evidence type="ECO:0000313" key="8">
    <source>
        <dbReference type="EMBL" id="BBH92401.1"/>
    </source>
</evidence>
<protein>
    <submittedName>
        <fullName evidence="8">3-hydroxyisobutyrate dehydrogenase</fullName>
    </submittedName>
</protein>
<reference evidence="8" key="1">
    <citation type="submission" date="2018-12" db="EMBL/GenBank/DDBJ databases">
        <title>Novel natural products biosynthetic potential of the class Ktedonobacteria.</title>
        <authorList>
            <person name="Zheng Y."/>
            <person name="Saitou A."/>
            <person name="Wang C.M."/>
            <person name="Toyoda A."/>
            <person name="Minakuchi Y."/>
            <person name="Sekiguchi Y."/>
            <person name="Ueda K."/>
            <person name="Takano H."/>
            <person name="Sakai Y."/>
            <person name="Yokota A."/>
            <person name="Yabe S."/>
        </authorList>
    </citation>
    <scope>NUCLEOTIDE SEQUENCE</scope>
    <source>
        <strain evidence="8">A3-2</strain>
    </source>
</reference>
<feature type="active site" evidence="4">
    <location>
        <position position="171"/>
    </location>
</feature>
<dbReference type="GO" id="GO:0051287">
    <property type="term" value="F:NAD binding"/>
    <property type="evidence" value="ECO:0007669"/>
    <property type="project" value="InterPro"/>
</dbReference>
<dbReference type="SUPFAM" id="SSF48179">
    <property type="entry name" value="6-phosphogluconate dehydrogenase C-terminal domain-like"/>
    <property type="match status" value="1"/>
</dbReference>
<dbReference type="Pfam" id="PF03446">
    <property type="entry name" value="NAD_binding_2"/>
    <property type="match status" value="1"/>
</dbReference>
<gene>
    <name evidence="8" type="primary">ghr</name>
    <name evidence="8" type="ORF">KTA_06000</name>
</gene>
<comment type="similarity">
    <text evidence="1">Belongs to the HIBADH-related family.</text>
</comment>
<dbReference type="SUPFAM" id="SSF51735">
    <property type="entry name" value="NAD(P)-binding Rossmann-fold domains"/>
    <property type="match status" value="1"/>
</dbReference>
<evidence type="ECO:0000256" key="4">
    <source>
        <dbReference type="PIRSR" id="PIRSR000103-1"/>
    </source>
</evidence>
<evidence type="ECO:0000256" key="2">
    <source>
        <dbReference type="ARBA" id="ARBA00023002"/>
    </source>
</evidence>
<proteinExistence type="inferred from homology"/>
<evidence type="ECO:0000256" key="3">
    <source>
        <dbReference type="ARBA" id="ARBA00023027"/>
    </source>
</evidence>
<dbReference type="Gene3D" id="1.10.1040.10">
    <property type="entry name" value="N-(1-d-carboxylethyl)-l-norvaline Dehydrogenase, domain 2"/>
    <property type="match status" value="1"/>
</dbReference>
<dbReference type="InterPro" id="IPR051265">
    <property type="entry name" value="HIBADH-related_NP60_sf"/>
</dbReference>
<feature type="region of interest" description="Disordered" evidence="5">
    <location>
        <begin position="292"/>
        <end position="323"/>
    </location>
</feature>
<dbReference type="GO" id="GO:0016491">
    <property type="term" value="F:oxidoreductase activity"/>
    <property type="evidence" value="ECO:0007669"/>
    <property type="project" value="UniProtKB-KW"/>
</dbReference>
<sequence>MANLGFIGLGAMGGRIAYRLLQAGHALTGYNRTREKARWLEEAGMRWGESPAAVAQAADIIFSMVADTAALQAITEGPQGLLAGLGPGKIYIDMSTVSPTVSRALAARVAERGAHMLDAPVSGSTVTVEQGRLAIMVGGEQAIFEQVRPVLLDIGPKVNYVGSNGQAVLMKIAINLSLPVQFLAFSEGLLLAEKGGIPRETAFRVWMDSVVASPAMQYRGPFVLERPAEALFSVNMMQKDLLLAQELGRTVDVPLPSVALVNELLTAARALGLGQEDFAVIFDVLAKMAGATGSPQAKQDRSSAPASSSGAETGSEDSQGKEV</sequence>
<dbReference type="GO" id="GO:0050661">
    <property type="term" value="F:NADP binding"/>
    <property type="evidence" value="ECO:0007669"/>
    <property type="project" value="InterPro"/>
</dbReference>
<keyword evidence="2" id="KW-0560">Oxidoreductase</keyword>
<dbReference type="InterPro" id="IPR006115">
    <property type="entry name" value="6PGDH_NADP-bd"/>
</dbReference>
<dbReference type="InterPro" id="IPR008927">
    <property type="entry name" value="6-PGluconate_DH-like_C_sf"/>
</dbReference>
<dbReference type="PANTHER" id="PTHR43580:SF2">
    <property type="entry name" value="CYTOKINE-LIKE NUCLEAR FACTOR N-PAC"/>
    <property type="match status" value="1"/>
</dbReference>
<name>A0A455SZ39_9CHLR</name>
<dbReference type="AlphaFoldDB" id="A0A455SZ39"/>
<dbReference type="EMBL" id="AP019377">
    <property type="protein sequence ID" value="BBH92401.1"/>
    <property type="molecule type" value="Genomic_DNA"/>
</dbReference>
<evidence type="ECO:0000259" key="6">
    <source>
        <dbReference type="Pfam" id="PF03446"/>
    </source>
</evidence>
<evidence type="ECO:0000259" key="7">
    <source>
        <dbReference type="Pfam" id="PF14833"/>
    </source>
</evidence>
<dbReference type="PANTHER" id="PTHR43580">
    <property type="entry name" value="OXIDOREDUCTASE GLYR1-RELATED"/>
    <property type="match status" value="1"/>
</dbReference>
<dbReference type="InterPro" id="IPR015815">
    <property type="entry name" value="HIBADH-related"/>
</dbReference>
<dbReference type="Gene3D" id="3.40.50.720">
    <property type="entry name" value="NAD(P)-binding Rossmann-like Domain"/>
    <property type="match status" value="1"/>
</dbReference>
<accession>A0A455SZ39</accession>
<dbReference type="PIRSF" id="PIRSF000103">
    <property type="entry name" value="HIBADH"/>
    <property type="match status" value="1"/>
</dbReference>